<evidence type="ECO:0000259" key="3">
    <source>
        <dbReference type="Pfam" id="PF08338"/>
    </source>
</evidence>
<dbReference type="InterPro" id="IPR036291">
    <property type="entry name" value="NAD(P)-bd_dom_sf"/>
</dbReference>
<dbReference type="InterPro" id="IPR001509">
    <property type="entry name" value="Epimerase_deHydtase"/>
</dbReference>
<dbReference type="Gene3D" id="3.30.530.20">
    <property type="match status" value="1"/>
</dbReference>
<comment type="similarity">
    <text evidence="1">Belongs to the NAD(P)-dependent epimerase/dehydratase family. SDR39U1 subfamily.</text>
</comment>
<dbReference type="InterPro" id="IPR010099">
    <property type="entry name" value="SDR39U1"/>
</dbReference>
<gene>
    <name evidence="4" type="ORF">CFRA_05340</name>
</gene>
<evidence type="ECO:0000313" key="5">
    <source>
        <dbReference type="Proteomes" id="UP000185434"/>
    </source>
</evidence>
<dbReference type="InterPro" id="IPR023393">
    <property type="entry name" value="START-like_dom_sf"/>
</dbReference>
<dbReference type="PANTHER" id="PTHR11092:SF0">
    <property type="entry name" value="EPIMERASE FAMILY PROTEIN SDR39U1"/>
    <property type="match status" value="1"/>
</dbReference>
<dbReference type="Pfam" id="PF08338">
    <property type="entry name" value="DUF1731"/>
    <property type="match status" value="1"/>
</dbReference>
<dbReference type="InterPro" id="IPR013549">
    <property type="entry name" value="DUF1731"/>
</dbReference>
<keyword evidence="5" id="KW-1185">Reference proteome</keyword>
<reference evidence="4 5" key="1">
    <citation type="submission" date="2014-08" db="EMBL/GenBank/DDBJ databases">
        <title>Complete genome sequence of Corynebacterium frankenforstense ST18(T) (=DSM 45800(T)), isolated from raw cow milk.</title>
        <authorList>
            <person name="Ruckert C."/>
            <person name="Albersmeier A."/>
            <person name="Winkler A."/>
            <person name="Lipski A."/>
            <person name="Kalinowski J."/>
        </authorList>
    </citation>
    <scope>NUCLEOTIDE SEQUENCE [LARGE SCALE GENOMIC DNA]</scope>
    <source>
        <strain evidence="4 5">ST18</strain>
    </source>
</reference>
<evidence type="ECO:0000259" key="2">
    <source>
        <dbReference type="Pfam" id="PF01370"/>
    </source>
</evidence>
<dbReference type="Pfam" id="PF01370">
    <property type="entry name" value="Epimerase"/>
    <property type="match status" value="1"/>
</dbReference>
<dbReference type="EMBL" id="CP009247">
    <property type="protein sequence ID" value="APT88757.1"/>
    <property type="molecule type" value="Genomic_DNA"/>
</dbReference>
<dbReference type="STRING" id="1437875.CFRA_05340"/>
<dbReference type="Proteomes" id="UP000185434">
    <property type="component" value="Chromosome"/>
</dbReference>
<proteinExistence type="inferred from homology"/>
<name>A0A1L7CSD9_9CORY</name>
<feature type="domain" description="NAD-dependent epimerase/dehydratase" evidence="2">
    <location>
        <begin position="186"/>
        <end position="391"/>
    </location>
</feature>
<dbReference type="KEGG" id="cfk:CFRA_05340"/>
<dbReference type="SUPFAM" id="SSF51735">
    <property type="entry name" value="NAD(P)-binding Rossmann-fold domains"/>
    <property type="match status" value="1"/>
</dbReference>
<dbReference type="AlphaFoldDB" id="A0A1L7CSD9"/>
<dbReference type="Gene3D" id="3.40.50.720">
    <property type="entry name" value="NAD(P)-binding Rossmann-like Domain"/>
    <property type="match status" value="1"/>
</dbReference>
<accession>A0A1L7CSD9</accession>
<dbReference type="SUPFAM" id="SSF55961">
    <property type="entry name" value="Bet v1-like"/>
    <property type="match status" value="1"/>
</dbReference>
<dbReference type="PANTHER" id="PTHR11092">
    <property type="entry name" value="SUGAR NUCLEOTIDE EPIMERASE RELATED"/>
    <property type="match status" value="1"/>
</dbReference>
<dbReference type="CDD" id="cd07820">
    <property type="entry name" value="SRPBCC_3"/>
    <property type="match status" value="1"/>
</dbReference>
<sequence length="484" mass="50738">MSLTTRHLVPADRAAVWRWHTRSGAVERLTPPFLPMTPLSQASSLADGTTVFGLPAGLRWEARHDLSGFQPGRSFVDVCVSAPVRALTQWRHLHRFADAPEGNTRITDEVTTRVPARSLAPAFAYRQHQLVADLEALRRLAAIARGGEINDAARAGVAGSGAVGAGAGTADDADAGRPLDLPALTVAVTGSSGTVGRALCAQLGTAGVRVVPLVRGEAGDGERHWDPTDPDGHLLDDVDALVHLAGEPIMGRFTDAHKAKLRDSRIGPTRRLAELVAASERCDVMVCASAVGWYGADRGDEFLGEDSEPGDGFLAELCAEWEAACAPARAAGKRVVNVRTGLVLSGGAGILPLYRVLFNTGLGGALGDGTAWLPWIALDDLSDIYVRAIVDAALAGPVNASAPSPVRAAGFAKALGREMHRPSAFPVPGFGPALLLGREGAEELALADQRVVPSRLEAAGHVFRYRELADALAHELGGEELADA</sequence>
<dbReference type="NCBIfam" id="TIGR01777">
    <property type="entry name" value="yfcH"/>
    <property type="match status" value="1"/>
</dbReference>
<dbReference type="RefSeq" id="WP_075663748.1">
    <property type="nucleotide sequence ID" value="NZ_CP009247.1"/>
</dbReference>
<protein>
    <submittedName>
        <fullName evidence="4">Nucleoside-diphosphate sugar epimerase</fullName>
    </submittedName>
</protein>
<feature type="domain" description="DUF1731" evidence="3">
    <location>
        <begin position="427"/>
        <end position="474"/>
    </location>
</feature>
<evidence type="ECO:0000256" key="1">
    <source>
        <dbReference type="ARBA" id="ARBA00009353"/>
    </source>
</evidence>
<evidence type="ECO:0000313" key="4">
    <source>
        <dbReference type="EMBL" id="APT88757.1"/>
    </source>
</evidence>
<organism evidence="4 5">
    <name type="scientific">Corynebacterium frankenforstense DSM 45800</name>
    <dbReference type="NCBI Taxonomy" id="1437875"/>
    <lineage>
        <taxon>Bacteria</taxon>
        <taxon>Bacillati</taxon>
        <taxon>Actinomycetota</taxon>
        <taxon>Actinomycetes</taxon>
        <taxon>Mycobacteriales</taxon>
        <taxon>Corynebacteriaceae</taxon>
        <taxon>Corynebacterium</taxon>
    </lineage>
</organism>